<evidence type="ECO:0000313" key="3">
    <source>
        <dbReference type="EMBL" id="QVT77661.1"/>
    </source>
</evidence>
<accession>A0ABX8EBE5</accession>
<dbReference type="RefSeq" id="WP_214057351.1">
    <property type="nucleotide sequence ID" value="NZ_CP075371.1"/>
</dbReference>
<dbReference type="Proteomes" id="UP000679307">
    <property type="component" value="Chromosome"/>
</dbReference>
<reference evidence="3 4" key="1">
    <citation type="submission" date="2021-05" db="EMBL/GenBank/DDBJ databases">
        <title>Complete genome of Nocardioides aquaticus KCTC 9944T isolated from meromictic and hypersaline Ekho Lake, Antarctica.</title>
        <authorList>
            <person name="Hwang K."/>
            <person name="Kim K.M."/>
            <person name="Choe H."/>
        </authorList>
    </citation>
    <scope>NUCLEOTIDE SEQUENCE [LARGE SCALE GENOMIC DNA]</scope>
    <source>
        <strain evidence="3 4">KCTC 9944</strain>
    </source>
</reference>
<feature type="region of interest" description="Disordered" evidence="2">
    <location>
        <begin position="136"/>
        <end position="190"/>
    </location>
</feature>
<comment type="subcellular location">
    <subcellularLocation>
        <location evidence="1">Cell membrane</location>
        <topology evidence="1">Multi-pass membrane protein</topology>
    </subcellularLocation>
</comment>
<evidence type="ECO:0000313" key="4">
    <source>
        <dbReference type="Proteomes" id="UP000679307"/>
    </source>
</evidence>
<evidence type="ECO:0000256" key="1">
    <source>
        <dbReference type="RuleBase" id="RU363076"/>
    </source>
</evidence>
<dbReference type="EMBL" id="CP075371">
    <property type="protein sequence ID" value="QVT77661.1"/>
    <property type="molecule type" value="Genomic_DNA"/>
</dbReference>
<dbReference type="InterPro" id="IPR002994">
    <property type="entry name" value="Surf1/Shy1"/>
</dbReference>
<proteinExistence type="inferred from homology"/>
<name>A0ABX8EBE5_9ACTN</name>
<comment type="similarity">
    <text evidence="1">Belongs to the SURF1 family.</text>
</comment>
<evidence type="ECO:0000256" key="2">
    <source>
        <dbReference type="SAM" id="MobiDB-lite"/>
    </source>
</evidence>
<dbReference type="Pfam" id="PF02104">
    <property type="entry name" value="SURF1"/>
    <property type="match status" value="1"/>
</dbReference>
<feature type="compositionally biased region" description="Low complexity" evidence="2">
    <location>
        <begin position="156"/>
        <end position="177"/>
    </location>
</feature>
<dbReference type="PROSITE" id="PS50895">
    <property type="entry name" value="SURF1"/>
    <property type="match status" value="1"/>
</dbReference>
<keyword evidence="1" id="KW-0472">Membrane</keyword>
<sequence length="190" mass="20335">MRAFLTPRMLGAHLLALVLVTVALLLAAWQFAAWDARRDAEARDLSRIEPLAITEALGPDDPFLGDLVGQPVVLEGRWLDDATVLVSGRESEGREGFWVVTPLQEDATGSALPVVRGWTADESDVPPAPTGEAEMVAYLQPPRAGSSPTPTPPTTSCPSCAPPTSSSASRSTSTARTRWSRRPRPTPSPR</sequence>
<organism evidence="3 4">
    <name type="scientific">Nocardioides aquaticus</name>
    <dbReference type="NCBI Taxonomy" id="160826"/>
    <lineage>
        <taxon>Bacteria</taxon>
        <taxon>Bacillati</taxon>
        <taxon>Actinomycetota</taxon>
        <taxon>Actinomycetes</taxon>
        <taxon>Propionibacteriales</taxon>
        <taxon>Nocardioidaceae</taxon>
        <taxon>Nocardioides</taxon>
    </lineage>
</organism>
<keyword evidence="1" id="KW-1003">Cell membrane</keyword>
<keyword evidence="4" id="KW-1185">Reference proteome</keyword>
<protein>
    <recommendedName>
        <fullName evidence="1">SURF1-like protein</fullName>
    </recommendedName>
</protein>
<gene>
    <name evidence="3" type="ORF">ENKNEFLB_00025</name>
</gene>